<feature type="transmembrane region" description="Helical" evidence="1">
    <location>
        <begin position="197"/>
        <end position="215"/>
    </location>
</feature>
<keyword evidence="1" id="KW-0812">Transmembrane</keyword>
<feature type="transmembrane region" description="Helical" evidence="1">
    <location>
        <begin position="281"/>
        <end position="299"/>
    </location>
</feature>
<gene>
    <name evidence="2" type="ORF">TL16_g02331</name>
</gene>
<feature type="transmembrane region" description="Helical" evidence="1">
    <location>
        <begin position="227"/>
        <end position="244"/>
    </location>
</feature>
<feature type="transmembrane region" description="Helical" evidence="1">
    <location>
        <begin position="125"/>
        <end position="143"/>
    </location>
</feature>
<dbReference type="EMBL" id="BLQM01000056">
    <property type="protein sequence ID" value="GMH57247.1"/>
    <property type="molecule type" value="Genomic_DNA"/>
</dbReference>
<feature type="transmembrane region" description="Helical" evidence="1">
    <location>
        <begin position="250"/>
        <end position="269"/>
    </location>
</feature>
<name>A0A9W6ZTV5_9STRA</name>
<keyword evidence="1" id="KW-1133">Transmembrane helix</keyword>
<reference evidence="3" key="1">
    <citation type="journal article" date="2023" name="Commun. Biol.">
        <title>Genome analysis of Parmales, the sister group of diatoms, reveals the evolutionary specialization of diatoms from phago-mixotrophs to photoautotrophs.</title>
        <authorList>
            <person name="Ban H."/>
            <person name="Sato S."/>
            <person name="Yoshikawa S."/>
            <person name="Yamada K."/>
            <person name="Nakamura Y."/>
            <person name="Ichinomiya M."/>
            <person name="Sato N."/>
            <person name="Blanc-Mathieu R."/>
            <person name="Endo H."/>
            <person name="Kuwata A."/>
            <person name="Ogata H."/>
        </authorList>
    </citation>
    <scope>NUCLEOTIDE SEQUENCE [LARGE SCALE GENOMIC DNA]</scope>
</reference>
<evidence type="ECO:0000256" key="1">
    <source>
        <dbReference type="SAM" id="Phobius"/>
    </source>
</evidence>
<evidence type="ECO:0000313" key="3">
    <source>
        <dbReference type="Proteomes" id="UP001162640"/>
    </source>
</evidence>
<evidence type="ECO:0000313" key="2">
    <source>
        <dbReference type="EMBL" id="GMH57247.1"/>
    </source>
</evidence>
<keyword evidence="1" id="KW-0472">Membrane</keyword>
<organism evidence="2 3">
    <name type="scientific">Triparma laevis f. inornata</name>
    <dbReference type="NCBI Taxonomy" id="1714386"/>
    <lineage>
        <taxon>Eukaryota</taxon>
        <taxon>Sar</taxon>
        <taxon>Stramenopiles</taxon>
        <taxon>Ochrophyta</taxon>
        <taxon>Bolidophyceae</taxon>
        <taxon>Parmales</taxon>
        <taxon>Triparmaceae</taxon>
        <taxon>Triparma</taxon>
    </lineage>
</organism>
<dbReference type="Proteomes" id="UP001162640">
    <property type="component" value="Unassembled WGS sequence"/>
</dbReference>
<feature type="transmembrane region" description="Helical" evidence="1">
    <location>
        <begin position="86"/>
        <end position="105"/>
    </location>
</feature>
<comment type="caution">
    <text evidence="2">The sequence shown here is derived from an EMBL/GenBank/DDBJ whole genome shotgun (WGS) entry which is preliminary data.</text>
</comment>
<proteinExistence type="predicted"/>
<protein>
    <submittedName>
        <fullName evidence="2">Uncharacterized protein</fullName>
    </submittedName>
</protein>
<sequence length="323" mass="34700">MSEQTRRSIPDTSNYETRYYKETHNEELLPYLALRQEKKTTTPTTAWFKAIGDGFFGGSLPVQIIVTVLSAYLTRAVAFYGLDLGIFLAYAIVSTAGSTAAPQLAAAWNVGVFAGMAGLTTLPNWAWFTLLACSSALMWALFLHFKVLVGFGGRLGTAVFICHNLVVSLIVAPANAIPWSVYGSPLRTYSDLVSWQYALSLIIAAPVGAVISFLFRNLGQSMENPVTGANVAALLLMLVVTSATDSGGAWIWTTDVLIGITIGSFVGMSSTDRLSGGIKDFILAALFAVGYLLIFTPFFEGGKLRGAKRRAGNATITVAIRLR</sequence>
<dbReference type="AlphaFoldDB" id="A0A9W6ZTV5"/>
<feature type="transmembrane region" description="Helical" evidence="1">
    <location>
        <begin position="155"/>
        <end position="177"/>
    </location>
</feature>
<accession>A0A9W6ZTV5</accession>